<protein>
    <submittedName>
        <fullName evidence="3">Uncharacterized protein</fullName>
    </submittedName>
</protein>
<keyword evidence="1" id="KW-0472">Membrane</keyword>
<organism evidence="3 4">
    <name type="scientific">Cymbomonas tetramitiformis</name>
    <dbReference type="NCBI Taxonomy" id="36881"/>
    <lineage>
        <taxon>Eukaryota</taxon>
        <taxon>Viridiplantae</taxon>
        <taxon>Chlorophyta</taxon>
        <taxon>Pyramimonadophyceae</taxon>
        <taxon>Pyramimonadales</taxon>
        <taxon>Pyramimonadaceae</taxon>
        <taxon>Cymbomonas</taxon>
    </lineage>
</organism>
<dbReference type="EMBL" id="LGRX02017352">
    <property type="protein sequence ID" value="KAK3260878.1"/>
    <property type="molecule type" value="Genomic_DNA"/>
</dbReference>
<evidence type="ECO:0000313" key="4">
    <source>
        <dbReference type="Proteomes" id="UP001190700"/>
    </source>
</evidence>
<dbReference type="AlphaFoldDB" id="A0AAE0FJR9"/>
<evidence type="ECO:0000256" key="1">
    <source>
        <dbReference type="SAM" id="Phobius"/>
    </source>
</evidence>
<sequence>MGSKLRVCFLLCLVSICSGTARKGAGCKTVQCPEDDSQPCTCLGGTILPYDSDGVSDAAYTELKAYKIGSANGVDDFMYNCGLYARDPFDRVSFNAHCDHTNMSYTQTPTEDSSHISRSQEYLPSLPTWDAGYSYLSCSCRVKNETDVNRKASLLATSFTMNVSGGYTTNVKCELSQSFQDAMSDHPESIQGTNLKNFIVGYYILVQGFHSEGRSVLPYRDETCAIYPYTRTYPIQNGDIFEQHIYFSSAPVVMVFLKSMMLFTVAWILLN</sequence>
<feature type="transmembrane region" description="Helical" evidence="1">
    <location>
        <begin position="245"/>
        <end position="270"/>
    </location>
</feature>
<keyword evidence="1" id="KW-0812">Transmembrane</keyword>
<dbReference type="Proteomes" id="UP001190700">
    <property type="component" value="Unassembled WGS sequence"/>
</dbReference>
<accession>A0AAE0FJR9</accession>
<evidence type="ECO:0000313" key="3">
    <source>
        <dbReference type="EMBL" id="KAK3260878.1"/>
    </source>
</evidence>
<feature type="signal peptide" evidence="2">
    <location>
        <begin position="1"/>
        <end position="19"/>
    </location>
</feature>
<proteinExistence type="predicted"/>
<name>A0AAE0FJR9_9CHLO</name>
<gene>
    <name evidence="3" type="ORF">CYMTET_30188</name>
</gene>
<keyword evidence="2" id="KW-0732">Signal</keyword>
<feature type="chain" id="PRO_5041917385" evidence="2">
    <location>
        <begin position="20"/>
        <end position="271"/>
    </location>
</feature>
<keyword evidence="4" id="KW-1185">Reference proteome</keyword>
<reference evidence="3 4" key="1">
    <citation type="journal article" date="2015" name="Genome Biol. Evol.">
        <title>Comparative Genomics of a Bacterivorous Green Alga Reveals Evolutionary Causalities and Consequences of Phago-Mixotrophic Mode of Nutrition.</title>
        <authorList>
            <person name="Burns J.A."/>
            <person name="Paasch A."/>
            <person name="Narechania A."/>
            <person name="Kim E."/>
        </authorList>
    </citation>
    <scope>NUCLEOTIDE SEQUENCE [LARGE SCALE GENOMIC DNA]</scope>
    <source>
        <strain evidence="3 4">PLY_AMNH</strain>
    </source>
</reference>
<evidence type="ECO:0000256" key="2">
    <source>
        <dbReference type="SAM" id="SignalP"/>
    </source>
</evidence>
<comment type="caution">
    <text evidence="3">The sequence shown here is derived from an EMBL/GenBank/DDBJ whole genome shotgun (WGS) entry which is preliminary data.</text>
</comment>
<keyword evidence="1" id="KW-1133">Transmembrane helix</keyword>